<name>A0A8C6QX27_NANGA</name>
<dbReference type="GO" id="GO:0005634">
    <property type="term" value="C:nucleus"/>
    <property type="evidence" value="ECO:0007669"/>
    <property type="project" value="InterPro"/>
</dbReference>
<comment type="similarity">
    <text evidence="1">Belongs to the WD repeat Groucho/TLE family.</text>
</comment>
<organism evidence="2 3">
    <name type="scientific">Nannospalax galili</name>
    <name type="common">Northern Israeli blind subterranean mole rat</name>
    <name type="synonym">Spalax galili</name>
    <dbReference type="NCBI Taxonomy" id="1026970"/>
    <lineage>
        <taxon>Eukaryota</taxon>
        <taxon>Metazoa</taxon>
        <taxon>Chordata</taxon>
        <taxon>Craniata</taxon>
        <taxon>Vertebrata</taxon>
        <taxon>Euteleostomi</taxon>
        <taxon>Mammalia</taxon>
        <taxon>Eutheria</taxon>
        <taxon>Euarchontoglires</taxon>
        <taxon>Glires</taxon>
        <taxon>Rodentia</taxon>
        <taxon>Myomorpha</taxon>
        <taxon>Muroidea</taxon>
        <taxon>Spalacidae</taxon>
        <taxon>Spalacinae</taxon>
        <taxon>Nannospalax</taxon>
    </lineage>
</organism>
<dbReference type="OMA" id="LACFKGF"/>
<dbReference type="SMART" id="SM00320">
    <property type="entry name" value="WD40"/>
    <property type="match status" value="5"/>
</dbReference>
<dbReference type="GeneTree" id="ENSGT01030000234519"/>
<dbReference type="SUPFAM" id="SSF50978">
    <property type="entry name" value="WD40 repeat-like"/>
    <property type="match status" value="1"/>
</dbReference>
<dbReference type="GO" id="GO:0003714">
    <property type="term" value="F:transcription corepressor activity"/>
    <property type="evidence" value="ECO:0007669"/>
    <property type="project" value="TreeGrafter"/>
</dbReference>
<evidence type="ECO:0000256" key="1">
    <source>
        <dbReference type="ARBA" id="ARBA00005969"/>
    </source>
</evidence>
<dbReference type="Gene3D" id="2.130.10.10">
    <property type="entry name" value="YVTN repeat-like/Quinoprotein amine dehydrogenase"/>
    <property type="match status" value="1"/>
</dbReference>
<dbReference type="AlphaFoldDB" id="A0A8C6QX27"/>
<keyword evidence="3" id="KW-1185">Reference proteome</keyword>
<dbReference type="GO" id="GO:0005667">
    <property type="term" value="C:transcription regulator complex"/>
    <property type="evidence" value="ECO:0007669"/>
    <property type="project" value="TreeGrafter"/>
</dbReference>
<protein>
    <submittedName>
        <fullName evidence="2">TLE family member 7</fullName>
    </submittedName>
</protein>
<reference evidence="2" key="1">
    <citation type="submission" date="2025-08" db="UniProtKB">
        <authorList>
            <consortium name="Ensembl"/>
        </authorList>
    </citation>
    <scope>IDENTIFICATION</scope>
</reference>
<proteinExistence type="inferred from homology"/>
<dbReference type="PRINTS" id="PR01850">
    <property type="entry name" value="GROUCHOFAMLY"/>
</dbReference>
<dbReference type="Proteomes" id="UP000694381">
    <property type="component" value="Unassembled WGS sequence"/>
</dbReference>
<accession>A0A8C6QX27</accession>
<dbReference type="InterPro" id="IPR009146">
    <property type="entry name" value="Groucho_enhance"/>
</dbReference>
<evidence type="ECO:0000313" key="3">
    <source>
        <dbReference type="Proteomes" id="UP000694381"/>
    </source>
</evidence>
<reference evidence="2" key="2">
    <citation type="submission" date="2025-09" db="UniProtKB">
        <authorList>
            <consortium name="Ensembl"/>
        </authorList>
    </citation>
    <scope>IDENTIFICATION</scope>
</reference>
<dbReference type="InterPro" id="IPR015943">
    <property type="entry name" value="WD40/YVTN_repeat-like_dom_sf"/>
</dbReference>
<dbReference type="GO" id="GO:0090090">
    <property type="term" value="P:negative regulation of canonical Wnt signaling pathway"/>
    <property type="evidence" value="ECO:0007669"/>
    <property type="project" value="TreeGrafter"/>
</dbReference>
<evidence type="ECO:0000313" key="2">
    <source>
        <dbReference type="Ensembl" id="ENSNGAP00000009173.1"/>
    </source>
</evidence>
<dbReference type="InterPro" id="IPR036322">
    <property type="entry name" value="WD40_repeat_dom_sf"/>
</dbReference>
<dbReference type="Pfam" id="PF00400">
    <property type="entry name" value="WD40"/>
    <property type="match status" value="1"/>
</dbReference>
<dbReference type="InterPro" id="IPR001680">
    <property type="entry name" value="WD40_rpt"/>
</dbReference>
<sequence length="311" mass="35131">LQPPVPDEVVVKRSVPHSSWRVGTLHHGKRVNAIAISSAPYHVYTCGIGYIRVWDENALCASDRAPLTQLNFQDPRNRILTCKLFPGEQSLITGGMAQAVTIWDLAPTPQIRAEMFSTGPMCYSLALSSDAHICLASFKGFVEIWDVQNQILIRKHEVPPYGSRCVDITGYKFWTGGEDTTLCSWDLRSYQKLQQHNLRNEILSITHDPSEEWVLAGSKMSDIVILHAHREEKYKAVVQRYTQHHNLKFASCGNYFVATLDESVHCLAAPSLQRLFQAEECYNILCCDVSSDNQYLVTGSKESATVYQLFY</sequence>
<dbReference type="Ensembl" id="ENSNGAT00000014683.1">
    <property type="protein sequence ID" value="ENSNGAP00000009173.1"/>
    <property type="gene ID" value="ENSNGAG00000011923.1"/>
</dbReference>
<dbReference type="PANTHER" id="PTHR10814">
    <property type="entry name" value="TRANSDUCIN-LIKE ENHANCER PROTEIN"/>
    <property type="match status" value="1"/>
</dbReference>
<dbReference type="PANTHER" id="PTHR10814:SF33">
    <property type="entry name" value="TRANSDUCIN-LIKE ENHANCER PROTEIN 7"/>
    <property type="match status" value="1"/>
</dbReference>